<keyword evidence="4" id="KW-0547">Nucleotide-binding</keyword>
<dbReference type="PROSITE" id="PS50011">
    <property type="entry name" value="PROTEIN_KINASE_DOM"/>
    <property type="match status" value="1"/>
</dbReference>
<gene>
    <name evidence="10" type="ORF">HPG69_013464</name>
</gene>
<evidence type="ECO:0000256" key="5">
    <source>
        <dbReference type="ARBA" id="ARBA00022777"/>
    </source>
</evidence>
<keyword evidence="11" id="KW-1185">Reference proteome</keyword>
<protein>
    <recommendedName>
        <fullName evidence="1">non-specific serine/threonine protein kinase</fullName>
        <ecNumber evidence="1">2.7.11.1</ecNumber>
    </recommendedName>
</protein>
<keyword evidence="6" id="KW-0067">ATP-binding</keyword>
<dbReference type="GO" id="GO:0035556">
    <property type="term" value="P:intracellular signal transduction"/>
    <property type="evidence" value="ECO:0007669"/>
    <property type="project" value="TreeGrafter"/>
</dbReference>
<dbReference type="EC" id="2.7.11.1" evidence="1"/>
<dbReference type="PANTHER" id="PTHR24346:SF56">
    <property type="entry name" value="SERINE_THREONINE-PROTEIN KINASE MARK2"/>
    <property type="match status" value="1"/>
</dbReference>
<evidence type="ECO:0000256" key="2">
    <source>
        <dbReference type="ARBA" id="ARBA00022527"/>
    </source>
</evidence>
<evidence type="ECO:0000256" key="6">
    <source>
        <dbReference type="ARBA" id="ARBA00022840"/>
    </source>
</evidence>
<comment type="caution">
    <text evidence="10">The sequence shown here is derived from an EMBL/GenBank/DDBJ whole genome shotgun (WGS) entry which is preliminary data.</text>
</comment>
<dbReference type="GO" id="GO:0005737">
    <property type="term" value="C:cytoplasm"/>
    <property type="evidence" value="ECO:0007669"/>
    <property type="project" value="TreeGrafter"/>
</dbReference>
<dbReference type="PANTHER" id="PTHR24346">
    <property type="entry name" value="MAP/MICROTUBULE AFFINITY-REGULATING KINASE"/>
    <property type="match status" value="1"/>
</dbReference>
<dbReference type="GO" id="GO:0005524">
    <property type="term" value="F:ATP binding"/>
    <property type="evidence" value="ECO:0007669"/>
    <property type="project" value="UniProtKB-KW"/>
</dbReference>
<dbReference type="FunFam" id="3.30.200.20:FF:000003">
    <property type="entry name" value="Non-specific serine/threonine protein kinase"/>
    <property type="match status" value="1"/>
</dbReference>
<evidence type="ECO:0000313" key="10">
    <source>
        <dbReference type="EMBL" id="KAF5912296.1"/>
    </source>
</evidence>
<name>A0A7J7EA94_DICBM</name>
<dbReference type="InterPro" id="IPR011009">
    <property type="entry name" value="Kinase-like_dom_sf"/>
</dbReference>
<dbReference type="SUPFAM" id="SSF56112">
    <property type="entry name" value="Protein kinase-like (PK-like)"/>
    <property type="match status" value="1"/>
</dbReference>
<evidence type="ECO:0000256" key="8">
    <source>
        <dbReference type="ARBA" id="ARBA00048679"/>
    </source>
</evidence>
<dbReference type="Proteomes" id="UP000551758">
    <property type="component" value="Unassembled WGS sequence"/>
</dbReference>
<dbReference type="AlphaFoldDB" id="A0A7J7EA94"/>
<proteinExistence type="predicted"/>
<dbReference type="EMBL" id="JACDTQ010003853">
    <property type="protein sequence ID" value="KAF5912296.1"/>
    <property type="molecule type" value="Genomic_DNA"/>
</dbReference>
<comment type="catalytic activity">
    <reaction evidence="7">
        <text>L-threonyl-[protein] + ATP = O-phospho-L-threonyl-[protein] + ADP + H(+)</text>
        <dbReference type="Rhea" id="RHEA:46608"/>
        <dbReference type="Rhea" id="RHEA-COMP:11060"/>
        <dbReference type="Rhea" id="RHEA-COMP:11605"/>
        <dbReference type="ChEBI" id="CHEBI:15378"/>
        <dbReference type="ChEBI" id="CHEBI:30013"/>
        <dbReference type="ChEBI" id="CHEBI:30616"/>
        <dbReference type="ChEBI" id="CHEBI:61977"/>
        <dbReference type="ChEBI" id="CHEBI:456216"/>
        <dbReference type="EC" id="2.7.11.1"/>
    </reaction>
</comment>
<feature type="domain" description="Protein kinase" evidence="9">
    <location>
        <begin position="35"/>
        <end position="248"/>
    </location>
</feature>
<comment type="catalytic activity">
    <reaction evidence="8">
        <text>L-seryl-[protein] + ATP = O-phospho-L-seryl-[protein] + ADP + H(+)</text>
        <dbReference type="Rhea" id="RHEA:17989"/>
        <dbReference type="Rhea" id="RHEA-COMP:9863"/>
        <dbReference type="Rhea" id="RHEA-COMP:11604"/>
        <dbReference type="ChEBI" id="CHEBI:15378"/>
        <dbReference type="ChEBI" id="CHEBI:29999"/>
        <dbReference type="ChEBI" id="CHEBI:30616"/>
        <dbReference type="ChEBI" id="CHEBI:83421"/>
        <dbReference type="ChEBI" id="CHEBI:456216"/>
        <dbReference type="EC" id="2.7.11.1"/>
    </reaction>
</comment>
<evidence type="ECO:0000256" key="3">
    <source>
        <dbReference type="ARBA" id="ARBA00022679"/>
    </source>
</evidence>
<organism evidence="10 11">
    <name type="scientific">Diceros bicornis minor</name>
    <name type="common">South-central black rhinoceros</name>
    <dbReference type="NCBI Taxonomy" id="77932"/>
    <lineage>
        <taxon>Eukaryota</taxon>
        <taxon>Metazoa</taxon>
        <taxon>Chordata</taxon>
        <taxon>Craniata</taxon>
        <taxon>Vertebrata</taxon>
        <taxon>Euteleostomi</taxon>
        <taxon>Mammalia</taxon>
        <taxon>Eutheria</taxon>
        <taxon>Laurasiatheria</taxon>
        <taxon>Perissodactyla</taxon>
        <taxon>Rhinocerotidae</taxon>
        <taxon>Diceros</taxon>
    </lineage>
</organism>
<dbReference type="GO" id="GO:0050321">
    <property type="term" value="F:tau-protein kinase activity"/>
    <property type="evidence" value="ECO:0007669"/>
    <property type="project" value="TreeGrafter"/>
</dbReference>
<dbReference type="GO" id="GO:0000226">
    <property type="term" value="P:microtubule cytoskeleton organization"/>
    <property type="evidence" value="ECO:0007669"/>
    <property type="project" value="TreeGrafter"/>
</dbReference>
<evidence type="ECO:0000256" key="1">
    <source>
        <dbReference type="ARBA" id="ARBA00012513"/>
    </source>
</evidence>
<accession>A0A7J7EA94</accession>
<dbReference type="Pfam" id="PF00069">
    <property type="entry name" value="Pkinase"/>
    <property type="match status" value="1"/>
</dbReference>
<sequence>MAILILLISIVSSKSNMLQRPFALSVEEEIHFGHCRLLKTITKGTFAKVKLAWHILTRKEVAVKIIKKTQQNSFSLQRLSCEVQIIKLLSHFDIVKLFEVMETKKTPFLLMEYTSGREVFKNLPAYGSMKEKEVRCKFHQMESAANCIVHRDLKVEHLLLDTNVNIKIVHLGFSSDLVFDSKWGTFYSSLSYGVWEHRQGGKSEGPLNFKELLEWVLSGIYNVSFYMSMECEYLFKKFLIIKAAQEAL</sequence>
<keyword evidence="5" id="KW-0418">Kinase</keyword>
<dbReference type="InterPro" id="IPR000719">
    <property type="entry name" value="Prot_kinase_dom"/>
</dbReference>
<dbReference type="Gene3D" id="1.10.510.10">
    <property type="entry name" value="Transferase(Phosphotransferase) domain 1"/>
    <property type="match status" value="1"/>
</dbReference>
<evidence type="ECO:0000256" key="7">
    <source>
        <dbReference type="ARBA" id="ARBA00047899"/>
    </source>
</evidence>
<evidence type="ECO:0000313" key="11">
    <source>
        <dbReference type="Proteomes" id="UP000551758"/>
    </source>
</evidence>
<keyword evidence="3" id="KW-0808">Transferase</keyword>
<keyword evidence="2" id="KW-0723">Serine/threonine-protein kinase</keyword>
<reference evidence="10 11" key="1">
    <citation type="journal article" date="2020" name="Mol. Biol. Evol.">
        <title>Interspecific Gene Flow and the Evolution of Specialization in Black and White Rhinoceros.</title>
        <authorList>
            <person name="Moodley Y."/>
            <person name="Westbury M.V."/>
            <person name="Russo I.M."/>
            <person name="Gopalakrishnan S."/>
            <person name="Rakotoarivelo A."/>
            <person name="Olsen R.A."/>
            <person name="Prost S."/>
            <person name="Tunstall T."/>
            <person name="Ryder O.A."/>
            <person name="Dalen L."/>
            <person name="Bruford M.W."/>
        </authorList>
    </citation>
    <scope>NUCLEOTIDE SEQUENCE [LARGE SCALE GENOMIC DNA]</scope>
    <source>
        <strain evidence="10">SBR-YM</strain>
        <tissue evidence="10">Skin</tissue>
    </source>
</reference>
<evidence type="ECO:0000259" key="9">
    <source>
        <dbReference type="PROSITE" id="PS50011"/>
    </source>
</evidence>
<evidence type="ECO:0000256" key="4">
    <source>
        <dbReference type="ARBA" id="ARBA00022741"/>
    </source>
</evidence>